<dbReference type="Pfam" id="PF14322">
    <property type="entry name" value="SusD-like_3"/>
    <property type="match status" value="1"/>
</dbReference>
<comment type="caution">
    <text evidence="9">The sequence shown here is derived from an EMBL/GenBank/DDBJ whole genome shotgun (WGS) entry which is preliminary data.</text>
</comment>
<comment type="similarity">
    <text evidence="2">Belongs to the SusD family.</text>
</comment>
<organism evidence="9 10">
    <name type="scientific">Chitinophaga chungangae</name>
    <dbReference type="NCBI Taxonomy" id="2821488"/>
    <lineage>
        <taxon>Bacteria</taxon>
        <taxon>Pseudomonadati</taxon>
        <taxon>Bacteroidota</taxon>
        <taxon>Chitinophagia</taxon>
        <taxon>Chitinophagales</taxon>
        <taxon>Chitinophagaceae</taxon>
        <taxon>Chitinophaga</taxon>
    </lineage>
</organism>
<sequence>MRYLRFIYTIAMLAAAGEFAACNKLVEATPVGRVPVEIAYVDSVAAEANVNGMYYSLQQNGNIYNGGFYAILPLLSDEAAIGNSSTSFYLELANNRLLTNNAIASGLWTNNYKTIYQANSVLENVGKVPMSRERMNRYLGEAHFVRGYCYFILSQYFGKVPLSVSTDFKTNGSLSRSDTAVINDFIMDELTQAETLLPGGFAGYGNKKIRVCRETAQAMLARVCLFRKDWANAETWATKAINSPAAGFADTYEDVLKPNSPESLWEIWAASTSYAYRNSAASMLMPSSPASTFKPAVVPGAGLLNAFEAGDKRQTAYLAFSTSSQTSYVYKYRDLQNGMDQGKILRISETYLVRAEARAMQNNVTGSGSAAEDVDKIRARAGLAGTPATTREAMVDAVMQERFVELMFENHRWLDLKRTGRIRAVMALAKPTWKPETPILLPVPAAEIGANANLLPQNEGY</sequence>
<evidence type="ECO:0000256" key="4">
    <source>
        <dbReference type="ARBA" id="ARBA00023136"/>
    </source>
</evidence>
<dbReference type="RefSeq" id="WP_209142345.1">
    <property type="nucleotide sequence ID" value="NZ_JAGHKP010000001.1"/>
</dbReference>
<evidence type="ECO:0000256" key="5">
    <source>
        <dbReference type="ARBA" id="ARBA00023237"/>
    </source>
</evidence>
<keyword evidence="4" id="KW-0472">Membrane</keyword>
<evidence type="ECO:0000256" key="2">
    <source>
        <dbReference type="ARBA" id="ARBA00006275"/>
    </source>
</evidence>
<feature type="chain" id="PRO_5045599749" evidence="6">
    <location>
        <begin position="21"/>
        <end position="461"/>
    </location>
</feature>
<keyword evidence="10" id="KW-1185">Reference proteome</keyword>
<keyword evidence="5" id="KW-0998">Cell outer membrane</keyword>
<feature type="domain" description="RagB/SusD" evidence="7">
    <location>
        <begin position="340"/>
        <end position="461"/>
    </location>
</feature>
<evidence type="ECO:0000256" key="3">
    <source>
        <dbReference type="ARBA" id="ARBA00022729"/>
    </source>
</evidence>
<evidence type="ECO:0000259" key="8">
    <source>
        <dbReference type="Pfam" id="PF14322"/>
    </source>
</evidence>
<evidence type="ECO:0000313" key="10">
    <source>
        <dbReference type="Proteomes" id="UP000679126"/>
    </source>
</evidence>
<dbReference type="EMBL" id="JAGHKP010000001">
    <property type="protein sequence ID" value="MBO9150771.1"/>
    <property type="molecule type" value="Genomic_DNA"/>
</dbReference>
<evidence type="ECO:0000256" key="6">
    <source>
        <dbReference type="SAM" id="SignalP"/>
    </source>
</evidence>
<dbReference type="InterPro" id="IPR012944">
    <property type="entry name" value="SusD_RagB_dom"/>
</dbReference>
<gene>
    <name evidence="9" type="ORF">J7I43_01015</name>
</gene>
<dbReference type="Gene3D" id="1.25.40.390">
    <property type="match status" value="1"/>
</dbReference>
<proteinExistence type="inferred from homology"/>
<dbReference type="InterPro" id="IPR011990">
    <property type="entry name" value="TPR-like_helical_dom_sf"/>
</dbReference>
<evidence type="ECO:0000259" key="7">
    <source>
        <dbReference type="Pfam" id="PF07980"/>
    </source>
</evidence>
<accession>A0ABS3Y7W7</accession>
<protein>
    <submittedName>
        <fullName evidence="9">RagB/SusD family nutrient uptake outer membrane protein</fullName>
    </submittedName>
</protein>
<keyword evidence="3 6" id="KW-0732">Signal</keyword>
<evidence type="ECO:0000313" key="9">
    <source>
        <dbReference type="EMBL" id="MBO9150771.1"/>
    </source>
</evidence>
<dbReference type="SUPFAM" id="SSF48452">
    <property type="entry name" value="TPR-like"/>
    <property type="match status" value="1"/>
</dbReference>
<name>A0ABS3Y7W7_9BACT</name>
<dbReference type="Pfam" id="PF07980">
    <property type="entry name" value="SusD_RagB"/>
    <property type="match status" value="1"/>
</dbReference>
<feature type="signal peptide" evidence="6">
    <location>
        <begin position="1"/>
        <end position="20"/>
    </location>
</feature>
<comment type="subcellular location">
    <subcellularLocation>
        <location evidence="1">Cell outer membrane</location>
    </subcellularLocation>
</comment>
<dbReference type="CDD" id="cd08977">
    <property type="entry name" value="SusD"/>
    <property type="match status" value="1"/>
</dbReference>
<dbReference type="Proteomes" id="UP000679126">
    <property type="component" value="Unassembled WGS sequence"/>
</dbReference>
<dbReference type="InterPro" id="IPR033985">
    <property type="entry name" value="SusD-like_N"/>
</dbReference>
<reference evidence="10" key="1">
    <citation type="submission" date="2021-03" db="EMBL/GenBank/DDBJ databases">
        <title>Assistant Professor.</title>
        <authorList>
            <person name="Huq M.A."/>
        </authorList>
    </citation>
    <scope>NUCLEOTIDE SEQUENCE [LARGE SCALE GENOMIC DNA]</scope>
    <source>
        <strain evidence="10">MAH-28</strain>
    </source>
</reference>
<feature type="domain" description="SusD-like N-terminal" evidence="8">
    <location>
        <begin position="90"/>
        <end position="225"/>
    </location>
</feature>
<evidence type="ECO:0000256" key="1">
    <source>
        <dbReference type="ARBA" id="ARBA00004442"/>
    </source>
</evidence>